<reference evidence="1 2" key="1">
    <citation type="submission" date="2015-01" db="EMBL/GenBank/DDBJ databases">
        <title>Evolution of Trichinella species and genotypes.</title>
        <authorList>
            <person name="Korhonen P.K."/>
            <person name="Edoardo P."/>
            <person name="Giuseppe L.R."/>
            <person name="Gasser R.B."/>
        </authorList>
    </citation>
    <scope>NUCLEOTIDE SEQUENCE [LARGE SCALE GENOMIC DNA]</scope>
    <source>
        <strain evidence="1">ISS588</strain>
    </source>
</reference>
<accession>A0A0V1HBJ1</accession>
<comment type="caution">
    <text evidence="1">The sequence shown here is derived from an EMBL/GenBank/DDBJ whole genome shotgun (WGS) entry which is preliminary data.</text>
</comment>
<evidence type="ECO:0000313" key="2">
    <source>
        <dbReference type="Proteomes" id="UP000054805"/>
    </source>
</evidence>
<organism evidence="1 2">
    <name type="scientific">Trichinella pseudospiralis</name>
    <name type="common">Parasitic roundworm</name>
    <dbReference type="NCBI Taxonomy" id="6337"/>
    <lineage>
        <taxon>Eukaryota</taxon>
        <taxon>Metazoa</taxon>
        <taxon>Ecdysozoa</taxon>
        <taxon>Nematoda</taxon>
        <taxon>Enoplea</taxon>
        <taxon>Dorylaimia</taxon>
        <taxon>Trichinellida</taxon>
        <taxon>Trichinellidae</taxon>
        <taxon>Trichinella</taxon>
    </lineage>
</organism>
<evidence type="ECO:0000313" key="1">
    <source>
        <dbReference type="EMBL" id="KRZ07841.1"/>
    </source>
</evidence>
<name>A0A0V1HBJ1_TRIPS</name>
<keyword evidence="2" id="KW-1185">Reference proteome</keyword>
<dbReference type="AlphaFoldDB" id="A0A0V1HBJ1"/>
<proteinExistence type="predicted"/>
<dbReference type="PROSITE" id="PS51257">
    <property type="entry name" value="PROKAR_LIPOPROTEIN"/>
    <property type="match status" value="1"/>
</dbReference>
<dbReference type="Proteomes" id="UP000054805">
    <property type="component" value="Unassembled WGS sequence"/>
</dbReference>
<protein>
    <submittedName>
        <fullName evidence="1">Uncharacterized protein</fullName>
    </submittedName>
</protein>
<sequence length="138" mass="15648">MPIDKGYPLREFTGQMGNLIGSALSPYISHSFVSCLSVRRSTYFRYCYFCFVRCSCLVIFHSISWCTVKFLGTQNSCFPHLSISCRTLTNVSKVICRSSTVLATAHLAKKVTTQVNLPVANDVTISEPDDRRREREKH</sequence>
<gene>
    <name evidence="1" type="ORF">T4B_4345</name>
</gene>
<dbReference type="EMBL" id="JYDS01000409">
    <property type="protein sequence ID" value="KRZ07841.1"/>
    <property type="molecule type" value="Genomic_DNA"/>
</dbReference>